<proteinExistence type="predicted"/>
<keyword evidence="4" id="KW-0255">Endonuclease</keyword>
<dbReference type="Pfam" id="PF00078">
    <property type="entry name" value="RVT_1"/>
    <property type="match status" value="1"/>
</dbReference>
<keyword evidence="7" id="KW-0812">Transmembrane</keyword>
<keyword evidence="7" id="KW-0472">Membrane</keyword>
<keyword evidence="3" id="KW-0540">Nuclease</keyword>
<feature type="domain" description="Reverse transcriptase RNase H-like" evidence="9">
    <location>
        <begin position="226"/>
        <end position="266"/>
    </location>
</feature>
<dbReference type="Gene3D" id="3.30.70.270">
    <property type="match status" value="1"/>
</dbReference>
<dbReference type="PANTHER" id="PTHR24559:SF444">
    <property type="entry name" value="REVERSE TRANSCRIPTASE DOMAIN-CONTAINING PROTEIN"/>
    <property type="match status" value="1"/>
</dbReference>
<reference evidence="11" key="1">
    <citation type="submission" date="2019-08" db="EMBL/GenBank/DDBJ databases">
        <authorList>
            <person name="Liu F."/>
        </authorList>
    </citation>
    <scope>NUCLEOTIDE SEQUENCE [LARGE SCALE GENOMIC DNA]</scope>
    <source>
        <strain evidence="11">PA1801</strain>
        <tissue evidence="11">Leaf</tissue>
    </source>
</reference>
<evidence type="ECO:0000256" key="7">
    <source>
        <dbReference type="SAM" id="Phobius"/>
    </source>
</evidence>
<keyword evidence="1" id="KW-0808">Transferase</keyword>
<dbReference type="InterPro" id="IPR041577">
    <property type="entry name" value="RT_RNaseH_2"/>
</dbReference>
<dbReference type="SUPFAM" id="SSF56672">
    <property type="entry name" value="DNA/RNA polymerases"/>
    <property type="match status" value="1"/>
</dbReference>
<dbReference type="InterPro" id="IPR053134">
    <property type="entry name" value="RNA-dir_DNA_polymerase"/>
</dbReference>
<dbReference type="GO" id="GO:0003964">
    <property type="term" value="F:RNA-directed DNA polymerase activity"/>
    <property type="evidence" value="ECO:0007669"/>
    <property type="project" value="UniProtKB-KW"/>
</dbReference>
<dbReference type="AlphaFoldDB" id="A0A5B6VLV9"/>
<evidence type="ECO:0000256" key="1">
    <source>
        <dbReference type="ARBA" id="ARBA00022679"/>
    </source>
</evidence>
<evidence type="ECO:0000313" key="12">
    <source>
        <dbReference type="Proteomes" id="UP000325315"/>
    </source>
</evidence>
<evidence type="ECO:0000256" key="3">
    <source>
        <dbReference type="ARBA" id="ARBA00022722"/>
    </source>
</evidence>
<dbReference type="EMBL" id="SMMG02000006">
    <property type="protein sequence ID" value="KAA3470093.1"/>
    <property type="molecule type" value="Genomic_DNA"/>
</dbReference>
<evidence type="ECO:0000256" key="4">
    <source>
        <dbReference type="ARBA" id="ARBA00022759"/>
    </source>
</evidence>
<evidence type="ECO:0000259" key="9">
    <source>
        <dbReference type="Pfam" id="PF17917"/>
    </source>
</evidence>
<dbReference type="InterPro" id="IPR000477">
    <property type="entry name" value="RT_dom"/>
</dbReference>
<evidence type="ECO:0000259" key="10">
    <source>
        <dbReference type="Pfam" id="PF17919"/>
    </source>
</evidence>
<dbReference type="InterPro" id="IPR041373">
    <property type="entry name" value="RT_RNaseH"/>
</dbReference>
<protein>
    <submittedName>
        <fullName evidence="11">Transposon Ty3-G Gag-Pol polyprotein</fullName>
    </submittedName>
</protein>
<gene>
    <name evidence="11" type="ORF">EPI10_015829</name>
</gene>
<dbReference type="GO" id="GO:0004519">
    <property type="term" value="F:endonuclease activity"/>
    <property type="evidence" value="ECO:0007669"/>
    <property type="project" value="UniProtKB-KW"/>
</dbReference>
<feature type="domain" description="Reverse transcriptase" evidence="8">
    <location>
        <begin position="66"/>
        <end position="160"/>
    </location>
</feature>
<keyword evidence="2" id="KW-0548">Nucleotidyltransferase</keyword>
<evidence type="ECO:0000313" key="11">
    <source>
        <dbReference type="EMBL" id="KAA3470093.1"/>
    </source>
</evidence>
<dbReference type="CDD" id="cd01647">
    <property type="entry name" value="RT_LTR"/>
    <property type="match status" value="1"/>
</dbReference>
<sequence>MTPLELRELKAQLQEFVDKDFIRHSVSLGGASVLFVKKKDLCINYHKLNKVIVKNKYSLPRIEDLFDQLKGYYSVNIKGDDIPKTTFRARYGHYAFLVMPFSLANALVVFMDLMNELDKFVVIFIDDILMYSKSEVEHKEHLRLKIRLLAKQGPLLDHSPPKNVTKVISFLGLAACEESFDKLKTVLTEAPILSQLEFEVEFVVCIDASLNGLGCVLMQSGKSSLMRYLYGEKYRIFSYHKSLKYLFTQNDLNLQQQHWMELLKDYDLTIKYDPGKANVVVDA</sequence>
<dbReference type="PANTHER" id="PTHR24559">
    <property type="entry name" value="TRANSPOSON TY3-I GAG-POL POLYPROTEIN"/>
    <property type="match status" value="1"/>
</dbReference>
<keyword evidence="7" id="KW-1133">Transmembrane helix</keyword>
<dbReference type="InterPro" id="IPR043128">
    <property type="entry name" value="Rev_trsase/Diguanyl_cyclase"/>
</dbReference>
<dbReference type="Pfam" id="PF17917">
    <property type="entry name" value="RT_RNaseH"/>
    <property type="match status" value="1"/>
</dbReference>
<keyword evidence="5" id="KW-0378">Hydrolase</keyword>
<evidence type="ECO:0000259" key="8">
    <source>
        <dbReference type="Pfam" id="PF00078"/>
    </source>
</evidence>
<dbReference type="Proteomes" id="UP000325315">
    <property type="component" value="Unassembled WGS sequence"/>
</dbReference>
<feature type="transmembrane region" description="Helical" evidence="7">
    <location>
        <begin position="94"/>
        <end position="114"/>
    </location>
</feature>
<accession>A0A5B6VLV9</accession>
<keyword evidence="12" id="KW-1185">Reference proteome</keyword>
<dbReference type="OrthoDB" id="3029806at2759"/>
<name>A0A5B6VLV9_9ROSI</name>
<dbReference type="GO" id="GO:0016787">
    <property type="term" value="F:hydrolase activity"/>
    <property type="evidence" value="ECO:0007669"/>
    <property type="project" value="UniProtKB-KW"/>
</dbReference>
<organism evidence="11 12">
    <name type="scientific">Gossypium australe</name>
    <dbReference type="NCBI Taxonomy" id="47621"/>
    <lineage>
        <taxon>Eukaryota</taxon>
        <taxon>Viridiplantae</taxon>
        <taxon>Streptophyta</taxon>
        <taxon>Embryophyta</taxon>
        <taxon>Tracheophyta</taxon>
        <taxon>Spermatophyta</taxon>
        <taxon>Magnoliopsida</taxon>
        <taxon>eudicotyledons</taxon>
        <taxon>Gunneridae</taxon>
        <taxon>Pentapetalae</taxon>
        <taxon>rosids</taxon>
        <taxon>malvids</taxon>
        <taxon>Malvales</taxon>
        <taxon>Malvaceae</taxon>
        <taxon>Malvoideae</taxon>
        <taxon>Gossypium</taxon>
    </lineage>
</organism>
<dbReference type="InterPro" id="IPR043502">
    <property type="entry name" value="DNA/RNA_pol_sf"/>
</dbReference>
<dbReference type="Pfam" id="PF17919">
    <property type="entry name" value="RT_RNaseH_2"/>
    <property type="match status" value="1"/>
</dbReference>
<feature type="domain" description="Reverse transcriptase/retrotransposon-derived protein RNase H-like" evidence="10">
    <location>
        <begin position="175"/>
        <end position="223"/>
    </location>
</feature>
<comment type="caution">
    <text evidence="11">The sequence shown here is derived from an EMBL/GenBank/DDBJ whole genome shotgun (WGS) entry which is preliminary data.</text>
</comment>
<evidence type="ECO:0000256" key="5">
    <source>
        <dbReference type="ARBA" id="ARBA00022801"/>
    </source>
</evidence>
<evidence type="ECO:0000256" key="6">
    <source>
        <dbReference type="ARBA" id="ARBA00022918"/>
    </source>
</evidence>
<evidence type="ECO:0000256" key="2">
    <source>
        <dbReference type="ARBA" id="ARBA00022695"/>
    </source>
</evidence>
<keyword evidence="6" id="KW-0695">RNA-directed DNA polymerase</keyword>
<dbReference type="Gene3D" id="3.10.10.10">
    <property type="entry name" value="HIV Type 1 Reverse Transcriptase, subunit A, domain 1"/>
    <property type="match status" value="1"/>
</dbReference>